<dbReference type="InterPro" id="IPR017853">
    <property type="entry name" value="GH"/>
</dbReference>
<name>A0AAE3M2W9_9BACT</name>
<sequence>MKLNLLIIGVLTFLLCSCEKDNTGTYTPKDPVQQGRSVKRGVSFSYQFVEDVTALAPGICWSYNWSPTQSSIFDEATAEHEIDFCPMAWNGINEGQIREYVSRHPECEYLLAFNEPNLTDQANMTPKQAAEKWPSIKSIAEELNLKIISPAMNYGTLAGYSDPIVWLDEFFKLVPISDIEGISVHCYMPSVTALKSYIERFKKYEKPIWLTEFCAWEGNISPDSQKQFLSDAVNYLESSNQVERYAWFIPRFGAGPESFPYMALLKSTFPVELSELGMIYTQMSSQDKSRYYVEQQQIEAEHYSSISIAETANVEGWNNGPKVRVTTDAPNESLELYNWFVNQWVEYQIEPDRSKNFTLDIRYATFINADIEVSVDGKVVKTITLADTGENFIWNTAQIELQLSKGKQTIRLKLTDGACCLNWLKFY</sequence>
<keyword evidence="3" id="KW-1185">Reference proteome</keyword>
<proteinExistence type="predicted"/>
<dbReference type="Gene3D" id="2.60.120.260">
    <property type="entry name" value="Galactose-binding domain-like"/>
    <property type="match status" value="1"/>
</dbReference>
<dbReference type="AlphaFoldDB" id="A0AAE3M2W9"/>
<dbReference type="GO" id="GO:0071966">
    <property type="term" value="P:fungal-type cell wall polysaccharide metabolic process"/>
    <property type="evidence" value="ECO:0007669"/>
    <property type="project" value="TreeGrafter"/>
</dbReference>
<dbReference type="InterPro" id="IPR024655">
    <property type="entry name" value="Asl1_glyco_hydro_catalytic"/>
</dbReference>
<keyword evidence="2" id="KW-0378">Hydrolase</keyword>
<comment type="caution">
    <text evidence="2">The sequence shown here is derived from an EMBL/GenBank/DDBJ whole genome shotgun (WGS) entry which is preliminary data.</text>
</comment>
<dbReference type="InterPro" id="IPR008979">
    <property type="entry name" value="Galactose-bd-like_sf"/>
</dbReference>
<protein>
    <submittedName>
        <fullName evidence="2">Glycosyl hydrolase</fullName>
    </submittedName>
</protein>
<dbReference type="PANTHER" id="PTHR34154">
    <property type="entry name" value="ALKALI-SENSITIVE LINKAGE PROTEIN 1"/>
    <property type="match status" value="1"/>
</dbReference>
<accession>A0AAE3M2W9</accession>
<dbReference type="InterPro" id="IPR005084">
    <property type="entry name" value="CBM6"/>
</dbReference>
<gene>
    <name evidence="2" type="ORF">OM075_04790</name>
</gene>
<dbReference type="GO" id="GO:0030246">
    <property type="term" value="F:carbohydrate binding"/>
    <property type="evidence" value="ECO:0007669"/>
    <property type="project" value="InterPro"/>
</dbReference>
<dbReference type="SUPFAM" id="SSF49785">
    <property type="entry name" value="Galactose-binding domain-like"/>
    <property type="match status" value="1"/>
</dbReference>
<dbReference type="PROSITE" id="PS51175">
    <property type="entry name" value="CBM6"/>
    <property type="match status" value="1"/>
</dbReference>
<dbReference type="SUPFAM" id="SSF51445">
    <property type="entry name" value="(Trans)glycosidases"/>
    <property type="match status" value="1"/>
</dbReference>
<organism evidence="2 3">
    <name type="scientific">Plebeiibacterium sediminum</name>
    <dbReference type="NCBI Taxonomy" id="2992112"/>
    <lineage>
        <taxon>Bacteria</taxon>
        <taxon>Pseudomonadati</taxon>
        <taxon>Bacteroidota</taxon>
        <taxon>Bacteroidia</taxon>
        <taxon>Marinilabiliales</taxon>
        <taxon>Marinilabiliaceae</taxon>
        <taxon>Plebeiibacterium</taxon>
    </lineage>
</organism>
<evidence type="ECO:0000313" key="3">
    <source>
        <dbReference type="Proteomes" id="UP001209229"/>
    </source>
</evidence>
<dbReference type="Gene3D" id="3.20.20.80">
    <property type="entry name" value="Glycosidases"/>
    <property type="match status" value="1"/>
</dbReference>
<dbReference type="Proteomes" id="UP001209229">
    <property type="component" value="Unassembled WGS sequence"/>
</dbReference>
<dbReference type="PROSITE" id="PS51257">
    <property type="entry name" value="PROKAR_LIPOPROTEIN"/>
    <property type="match status" value="1"/>
</dbReference>
<evidence type="ECO:0000313" key="2">
    <source>
        <dbReference type="EMBL" id="MCW3785770.1"/>
    </source>
</evidence>
<dbReference type="InterPro" id="IPR053183">
    <property type="entry name" value="ASL1"/>
</dbReference>
<dbReference type="Pfam" id="PF03422">
    <property type="entry name" value="CBM_6"/>
    <property type="match status" value="1"/>
</dbReference>
<dbReference type="Pfam" id="PF11790">
    <property type="entry name" value="Glyco_hydro_cc"/>
    <property type="match status" value="1"/>
</dbReference>
<dbReference type="EMBL" id="JAPDPJ010000006">
    <property type="protein sequence ID" value="MCW3785770.1"/>
    <property type="molecule type" value="Genomic_DNA"/>
</dbReference>
<dbReference type="RefSeq" id="WP_301189341.1">
    <property type="nucleotide sequence ID" value="NZ_JAPDPJ010000006.1"/>
</dbReference>
<dbReference type="GO" id="GO:0016787">
    <property type="term" value="F:hydrolase activity"/>
    <property type="evidence" value="ECO:0007669"/>
    <property type="project" value="UniProtKB-KW"/>
</dbReference>
<feature type="domain" description="CBM6" evidence="1">
    <location>
        <begin position="296"/>
        <end position="427"/>
    </location>
</feature>
<reference evidence="2" key="1">
    <citation type="submission" date="2022-10" db="EMBL/GenBank/DDBJ databases">
        <authorList>
            <person name="Yu W.X."/>
        </authorList>
    </citation>
    <scope>NUCLEOTIDE SEQUENCE</scope>
    <source>
        <strain evidence="2">AAT</strain>
    </source>
</reference>
<evidence type="ECO:0000259" key="1">
    <source>
        <dbReference type="PROSITE" id="PS51175"/>
    </source>
</evidence>
<dbReference type="PANTHER" id="PTHR34154:SF3">
    <property type="entry name" value="ALKALI-SENSITIVE LINKAGE PROTEIN 1"/>
    <property type="match status" value="1"/>
</dbReference>